<protein>
    <recommendedName>
        <fullName evidence="1">N-acetyltransferase domain-containing protein</fullName>
    </recommendedName>
</protein>
<gene>
    <name evidence="2" type="ORF">FHX52_0315</name>
</gene>
<organism evidence="2 3">
    <name type="scientific">Humibacillus xanthopallidus</name>
    <dbReference type="NCBI Taxonomy" id="412689"/>
    <lineage>
        <taxon>Bacteria</taxon>
        <taxon>Bacillati</taxon>
        <taxon>Actinomycetota</taxon>
        <taxon>Actinomycetes</taxon>
        <taxon>Micrococcales</taxon>
        <taxon>Intrasporangiaceae</taxon>
        <taxon>Humibacillus</taxon>
    </lineage>
</organism>
<sequence>MRVLRQRLPVRPLTTADHDAALECCARDRAANVFVAARIVEGSLRTSPGAVLGHWNGSELAGLAWVSANVVPVELDDDGVAGVAQKISRMRRQVASIFGPSTQVTGLWERLGPGWGPVRAVRTHQPLLSTSKRPSDLGLALDEGVRPATPGEVDIVLPAAAHMFTEEIGYPPFYGSDRGYRASIASLIRAGHTFVKVEDGEVVFKADVGSLALGCAQVQGVWLHPRLRGQGLSVPAMASVVEQVLGGAADEVSLYVNDFNVAARATYARCGFREVGAFTTVLL</sequence>
<name>A0A543PT11_9MICO</name>
<dbReference type="PROSITE" id="PS51186">
    <property type="entry name" value="GNAT"/>
    <property type="match status" value="1"/>
</dbReference>
<dbReference type="Pfam" id="PF13312">
    <property type="entry name" value="DUF4081"/>
    <property type="match status" value="1"/>
</dbReference>
<dbReference type="InterPro" id="IPR025289">
    <property type="entry name" value="DUF4081"/>
</dbReference>
<dbReference type="EMBL" id="VFQF01000001">
    <property type="protein sequence ID" value="TQN47222.1"/>
    <property type="molecule type" value="Genomic_DNA"/>
</dbReference>
<dbReference type="InterPro" id="IPR000182">
    <property type="entry name" value="GNAT_dom"/>
</dbReference>
<dbReference type="InterPro" id="IPR016794">
    <property type="entry name" value="UCP21603_acetyltransf"/>
</dbReference>
<dbReference type="Proteomes" id="UP000320085">
    <property type="component" value="Unassembled WGS sequence"/>
</dbReference>
<evidence type="ECO:0000313" key="3">
    <source>
        <dbReference type="Proteomes" id="UP000320085"/>
    </source>
</evidence>
<dbReference type="SUPFAM" id="SSF55729">
    <property type="entry name" value="Acyl-CoA N-acyltransferases (Nat)"/>
    <property type="match status" value="1"/>
</dbReference>
<accession>A0A543PT11</accession>
<evidence type="ECO:0000313" key="2">
    <source>
        <dbReference type="EMBL" id="TQN47222.1"/>
    </source>
</evidence>
<dbReference type="AlphaFoldDB" id="A0A543PT11"/>
<reference evidence="2 3" key="1">
    <citation type="submission" date="2019-06" db="EMBL/GenBank/DDBJ databases">
        <title>Sequencing the genomes of 1000 actinobacteria strains.</title>
        <authorList>
            <person name="Klenk H.-P."/>
        </authorList>
    </citation>
    <scope>NUCLEOTIDE SEQUENCE [LARGE SCALE GENOMIC DNA]</scope>
    <source>
        <strain evidence="2 3">DSM 21776</strain>
    </source>
</reference>
<dbReference type="InterPro" id="IPR016181">
    <property type="entry name" value="Acyl_CoA_acyltransferase"/>
</dbReference>
<dbReference type="GO" id="GO:0016747">
    <property type="term" value="F:acyltransferase activity, transferring groups other than amino-acyl groups"/>
    <property type="evidence" value="ECO:0007669"/>
    <property type="project" value="InterPro"/>
</dbReference>
<evidence type="ECO:0000259" key="1">
    <source>
        <dbReference type="PROSITE" id="PS51186"/>
    </source>
</evidence>
<dbReference type="PIRSF" id="PIRSF021603">
    <property type="entry name" value="UCP21603_acetyltransf"/>
    <property type="match status" value="1"/>
</dbReference>
<proteinExistence type="predicted"/>
<comment type="caution">
    <text evidence="2">The sequence shown here is derived from an EMBL/GenBank/DDBJ whole genome shotgun (WGS) entry which is preliminary data.</text>
</comment>
<dbReference type="Pfam" id="PF00583">
    <property type="entry name" value="Acetyltransf_1"/>
    <property type="match status" value="1"/>
</dbReference>
<feature type="domain" description="N-acetyltransferase" evidence="1">
    <location>
        <begin position="143"/>
        <end position="283"/>
    </location>
</feature>
<dbReference type="Gene3D" id="3.40.630.30">
    <property type="match status" value="1"/>
</dbReference>